<evidence type="ECO:0000259" key="2">
    <source>
        <dbReference type="PROSITE" id="PS50022"/>
    </source>
</evidence>
<dbReference type="GO" id="GO:0045335">
    <property type="term" value="C:phagocytic vesicle"/>
    <property type="evidence" value="ECO:0007669"/>
    <property type="project" value="TreeGrafter"/>
</dbReference>
<dbReference type="AlphaFoldDB" id="A0A9N8ECG7"/>
<reference evidence="3" key="1">
    <citation type="submission" date="2020-06" db="EMBL/GenBank/DDBJ databases">
        <authorList>
            <consortium name="Plant Systems Biology data submission"/>
        </authorList>
    </citation>
    <scope>NUCLEOTIDE SEQUENCE</scope>
    <source>
        <strain evidence="3">D6</strain>
    </source>
</reference>
<organism evidence="3 4">
    <name type="scientific">Seminavis robusta</name>
    <dbReference type="NCBI Taxonomy" id="568900"/>
    <lineage>
        <taxon>Eukaryota</taxon>
        <taxon>Sar</taxon>
        <taxon>Stramenopiles</taxon>
        <taxon>Ochrophyta</taxon>
        <taxon>Bacillariophyta</taxon>
        <taxon>Bacillariophyceae</taxon>
        <taxon>Bacillariophycidae</taxon>
        <taxon>Naviculales</taxon>
        <taxon>Naviculaceae</taxon>
        <taxon>Seminavis</taxon>
    </lineage>
</organism>
<evidence type="ECO:0000313" key="4">
    <source>
        <dbReference type="Proteomes" id="UP001153069"/>
    </source>
</evidence>
<keyword evidence="1" id="KW-0175">Coiled coil</keyword>
<dbReference type="Gene3D" id="2.60.120.260">
    <property type="entry name" value="Galactose-binding domain-like"/>
    <property type="match status" value="1"/>
</dbReference>
<dbReference type="InterPro" id="IPR019019">
    <property type="entry name" value="H-type_lectin_domain"/>
</dbReference>
<dbReference type="OrthoDB" id="6262482at2759"/>
<dbReference type="SUPFAM" id="SSF49785">
    <property type="entry name" value="Galactose-binding domain-like"/>
    <property type="match status" value="1"/>
</dbReference>
<dbReference type="InterPro" id="IPR052487">
    <property type="entry name" value="Galactose-binding_lectin"/>
</dbReference>
<name>A0A9N8ECG7_9STRA</name>
<dbReference type="GO" id="GO:0098636">
    <property type="term" value="C:protein complex involved in cell adhesion"/>
    <property type="evidence" value="ECO:0007669"/>
    <property type="project" value="TreeGrafter"/>
</dbReference>
<dbReference type="GO" id="GO:0098609">
    <property type="term" value="P:cell-cell adhesion"/>
    <property type="evidence" value="ECO:0007669"/>
    <property type="project" value="TreeGrafter"/>
</dbReference>
<feature type="coiled-coil region" evidence="1">
    <location>
        <begin position="33"/>
        <end position="76"/>
    </location>
</feature>
<dbReference type="InterPro" id="IPR008979">
    <property type="entry name" value="Galactose-bd-like_sf"/>
</dbReference>
<sequence length="359" mass="40021">MSSSHTDDLVASLVRKLETSIDNNATEFLVKELMAAQKENADLTKLQAEANHQQQMDTLRMQVETLQAQVEAIHNDQTTDLKKREADTEKKSSSMVVGLIQSGRHVHCVKGSAVTVCIPTSFHRPYGGQLPPKVQVALDQVDLENKYLTKVKVTAEDITQTGFNLSLSLECHTVVPPSLQLPVLNPPEEQRFYSSVHCNHKIGTGCARSMLDSPQGWLAGVKDGNQWMVMDAGMVVDAINGIVITNRKDCWFNQVVTKVEVDVSDDTGDWKKAMEATDTNITVENNISWLLFDQPVPARFVRIRVLQWEDHISMRCALILQGAASKTKDVEYRVVKDPFIYSRRSISVGVGWTAFPAVE</sequence>
<dbReference type="Gene3D" id="2.60.40.2080">
    <property type="match status" value="1"/>
</dbReference>
<protein>
    <submittedName>
        <fullName evidence="3">Discoidin-1 subunit</fullName>
    </submittedName>
</protein>
<feature type="domain" description="F5/8 type C" evidence="2">
    <location>
        <begin position="174"/>
        <end position="321"/>
    </location>
</feature>
<evidence type="ECO:0000313" key="3">
    <source>
        <dbReference type="EMBL" id="CAB9518283.1"/>
    </source>
</evidence>
<dbReference type="Pfam" id="PF09458">
    <property type="entry name" value="H_lectin"/>
    <property type="match status" value="1"/>
</dbReference>
<dbReference type="Pfam" id="PF00754">
    <property type="entry name" value="F5_F8_type_C"/>
    <property type="match status" value="1"/>
</dbReference>
<proteinExistence type="predicted"/>
<dbReference type="PANTHER" id="PTHR46938">
    <property type="entry name" value="DISCOIDIN-1 SUBUNIT A-RELATED-RELATED"/>
    <property type="match status" value="1"/>
</dbReference>
<evidence type="ECO:0000256" key="1">
    <source>
        <dbReference type="SAM" id="Coils"/>
    </source>
</evidence>
<dbReference type="GO" id="GO:0009986">
    <property type="term" value="C:cell surface"/>
    <property type="evidence" value="ECO:0007669"/>
    <property type="project" value="TreeGrafter"/>
</dbReference>
<dbReference type="InterPro" id="IPR037221">
    <property type="entry name" value="H-type_lectin_dom_sf"/>
</dbReference>
<dbReference type="Proteomes" id="UP001153069">
    <property type="component" value="Unassembled WGS sequence"/>
</dbReference>
<dbReference type="PROSITE" id="PS50022">
    <property type="entry name" value="FA58C_3"/>
    <property type="match status" value="1"/>
</dbReference>
<keyword evidence="4" id="KW-1185">Reference proteome</keyword>
<dbReference type="EMBL" id="CAICTM010000919">
    <property type="protein sequence ID" value="CAB9518283.1"/>
    <property type="molecule type" value="Genomic_DNA"/>
</dbReference>
<dbReference type="GO" id="GO:0070492">
    <property type="term" value="F:oligosaccharide binding"/>
    <property type="evidence" value="ECO:0007669"/>
    <property type="project" value="TreeGrafter"/>
</dbReference>
<dbReference type="InterPro" id="IPR000421">
    <property type="entry name" value="FA58C"/>
</dbReference>
<accession>A0A9N8ECG7</accession>
<dbReference type="SUPFAM" id="SSF141086">
    <property type="entry name" value="Agglutinin HPA-like"/>
    <property type="match status" value="1"/>
</dbReference>
<comment type="caution">
    <text evidence="3">The sequence shown here is derived from an EMBL/GenBank/DDBJ whole genome shotgun (WGS) entry which is preliminary data.</text>
</comment>
<dbReference type="GO" id="GO:0030247">
    <property type="term" value="F:polysaccharide binding"/>
    <property type="evidence" value="ECO:0007669"/>
    <property type="project" value="TreeGrafter"/>
</dbReference>
<dbReference type="GO" id="GO:0046871">
    <property type="term" value="F:N-acetylgalactosamine binding"/>
    <property type="evidence" value="ECO:0007669"/>
    <property type="project" value="TreeGrafter"/>
</dbReference>
<gene>
    <name evidence="3" type="ORF">SEMRO_921_G220370.1</name>
</gene>